<accession>A0ABP1BUN8</accession>
<evidence type="ECO:0000313" key="2">
    <source>
        <dbReference type="Proteomes" id="UP001497522"/>
    </source>
</evidence>
<protein>
    <submittedName>
        <fullName evidence="1">Uncharacterized protein</fullName>
    </submittedName>
</protein>
<dbReference type="EMBL" id="OZ023708">
    <property type="protein sequence ID" value="CAK9880066.1"/>
    <property type="molecule type" value="Genomic_DNA"/>
</dbReference>
<gene>
    <name evidence="1" type="ORF">CSSPJE1EN2_LOCUS21555</name>
</gene>
<reference evidence="1" key="1">
    <citation type="submission" date="2024-03" db="EMBL/GenBank/DDBJ databases">
        <authorList>
            <consortium name="ELIXIR-Norway"/>
            <consortium name="Elixir Norway"/>
        </authorList>
    </citation>
    <scope>NUCLEOTIDE SEQUENCE</scope>
</reference>
<name>A0ABP1BUN8_9BRYO</name>
<organism evidence="1 2">
    <name type="scientific">Sphagnum jensenii</name>
    <dbReference type="NCBI Taxonomy" id="128206"/>
    <lineage>
        <taxon>Eukaryota</taxon>
        <taxon>Viridiplantae</taxon>
        <taxon>Streptophyta</taxon>
        <taxon>Embryophyta</taxon>
        <taxon>Bryophyta</taxon>
        <taxon>Sphagnophytina</taxon>
        <taxon>Sphagnopsida</taxon>
        <taxon>Sphagnales</taxon>
        <taxon>Sphagnaceae</taxon>
        <taxon>Sphagnum</taxon>
    </lineage>
</organism>
<proteinExistence type="predicted"/>
<evidence type="ECO:0000313" key="1">
    <source>
        <dbReference type="EMBL" id="CAK9880066.1"/>
    </source>
</evidence>
<sequence length="113" mass="12518">MALFPGTPKLESRNCPETVPVGVSGLWELTTLDYKVRSQRGLNQTCSPRRDLSNDVSHSQFGGREEVDSRLLVVGSQTASLTPGPSFAHNLGYRCPNDQCEAIFDIYASRLFR</sequence>
<keyword evidence="2" id="KW-1185">Reference proteome</keyword>
<dbReference type="Proteomes" id="UP001497522">
    <property type="component" value="Chromosome 7"/>
</dbReference>